<dbReference type="Proteomes" id="UP000242930">
    <property type="component" value="Unassembled WGS sequence"/>
</dbReference>
<dbReference type="AlphaFoldDB" id="A0A1H6YVN5"/>
<evidence type="ECO:0000313" key="2">
    <source>
        <dbReference type="EMBL" id="SEJ45291.1"/>
    </source>
</evidence>
<dbReference type="PROSITE" id="PS51257">
    <property type="entry name" value="PROKAR_LIPOPROTEIN"/>
    <property type="match status" value="1"/>
</dbReference>
<keyword evidence="1" id="KW-0732">Signal</keyword>
<organism evidence="2 3">
    <name type="scientific">Pseudomonas linyingensis</name>
    <dbReference type="NCBI Taxonomy" id="915471"/>
    <lineage>
        <taxon>Bacteria</taxon>
        <taxon>Pseudomonadati</taxon>
        <taxon>Pseudomonadota</taxon>
        <taxon>Gammaproteobacteria</taxon>
        <taxon>Pseudomonadales</taxon>
        <taxon>Pseudomonadaceae</taxon>
        <taxon>Pseudomonas</taxon>
    </lineage>
</organism>
<evidence type="ECO:0000256" key="1">
    <source>
        <dbReference type="SAM" id="SignalP"/>
    </source>
</evidence>
<reference evidence="3" key="1">
    <citation type="submission" date="2016-10" db="EMBL/GenBank/DDBJ databases">
        <authorList>
            <person name="Varghese N."/>
            <person name="Submissions S."/>
        </authorList>
    </citation>
    <scope>NUCLEOTIDE SEQUENCE [LARGE SCALE GENOMIC DNA]</scope>
    <source>
        <strain evidence="3">LMG 25967</strain>
    </source>
</reference>
<accession>A0A1H6YVN5</accession>
<dbReference type="EMBL" id="FNZE01000009">
    <property type="protein sequence ID" value="SEJ45291.1"/>
    <property type="molecule type" value="Genomic_DNA"/>
</dbReference>
<keyword evidence="3" id="KW-1185">Reference proteome</keyword>
<evidence type="ECO:0000313" key="3">
    <source>
        <dbReference type="Proteomes" id="UP000242930"/>
    </source>
</evidence>
<name>A0A1H6YVN5_9PSED</name>
<feature type="chain" id="PRO_5017242546" evidence="1">
    <location>
        <begin position="20"/>
        <end position="362"/>
    </location>
</feature>
<dbReference type="STRING" id="915471.SAMN05216201_10921"/>
<gene>
    <name evidence="2" type="ORF">SAMN05216201_10921</name>
</gene>
<protein>
    <submittedName>
        <fullName evidence="2">Uncharacterized protein</fullName>
    </submittedName>
</protein>
<feature type="signal peptide" evidence="1">
    <location>
        <begin position="1"/>
        <end position="19"/>
    </location>
</feature>
<proteinExistence type="predicted"/>
<sequence>MKGVPVAALGVAAIWLACAGCTSIGPGTVARDRLDYSVAVGDSWKSQMLLNLVKIRYADAPVFLEVGQIVAGYSFPRSFGAAAAVNQTDGTPVITSSAGLSAGATFNDSPTVTYAPMSGERFARSLMTPIPPAVLLNIIQAGNPVEEVFRTSVQSVNGIDNRRVGRLFVRRANPEFYALLPSLERLQSSGDIGMRLQQGEGEPKLQMIFRPRTAAAEESALRHVAQLLGLDSSAREYQVIYGTVASHDREIALLTRSIYEILVDIASYISVPEAHVAEKRVRPTAEGDIGPSGAIPPLIRIGSSAEPPVDPFVAVPYQGYWFYIDNRDIPSKQIFSSIMFLFTFVETRSNEAAPILTIPTTR</sequence>